<name>A0ABW2LI46_9PSEU</name>
<evidence type="ECO:0000313" key="2">
    <source>
        <dbReference type="EMBL" id="MFC7342033.1"/>
    </source>
</evidence>
<organism evidence="2 3">
    <name type="scientific">Saccharopolyspora griseoalba</name>
    <dbReference type="NCBI Taxonomy" id="1431848"/>
    <lineage>
        <taxon>Bacteria</taxon>
        <taxon>Bacillati</taxon>
        <taxon>Actinomycetota</taxon>
        <taxon>Actinomycetes</taxon>
        <taxon>Pseudonocardiales</taxon>
        <taxon>Pseudonocardiaceae</taxon>
        <taxon>Saccharopolyspora</taxon>
    </lineage>
</organism>
<accession>A0ABW2LI46</accession>
<comment type="caution">
    <text evidence="2">The sequence shown here is derived from an EMBL/GenBank/DDBJ whole genome shotgun (WGS) entry which is preliminary data.</text>
</comment>
<reference evidence="3" key="1">
    <citation type="journal article" date="2019" name="Int. J. Syst. Evol. Microbiol.">
        <title>The Global Catalogue of Microorganisms (GCM) 10K type strain sequencing project: providing services to taxonomists for standard genome sequencing and annotation.</title>
        <authorList>
            <consortium name="The Broad Institute Genomics Platform"/>
            <consortium name="The Broad Institute Genome Sequencing Center for Infectious Disease"/>
            <person name="Wu L."/>
            <person name="Ma J."/>
        </authorList>
    </citation>
    <scope>NUCLEOTIDE SEQUENCE [LARGE SCALE GENOMIC DNA]</scope>
    <source>
        <strain evidence="3">WLHS5</strain>
    </source>
</reference>
<dbReference type="RefSeq" id="WP_380667513.1">
    <property type="nucleotide sequence ID" value="NZ_JBHTCJ010000005.1"/>
</dbReference>
<keyword evidence="1" id="KW-0812">Transmembrane</keyword>
<dbReference type="Proteomes" id="UP001596504">
    <property type="component" value="Unassembled WGS sequence"/>
</dbReference>
<protein>
    <submittedName>
        <fullName evidence="2">Uncharacterized protein</fullName>
    </submittedName>
</protein>
<dbReference type="EMBL" id="JBHTCJ010000005">
    <property type="protein sequence ID" value="MFC7342033.1"/>
    <property type="molecule type" value="Genomic_DNA"/>
</dbReference>
<gene>
    <name evidence="2" type="ORF">ACFQRI_11480</name>
</gene>
<proteinExistence type="predicted"/>
<evidence type="ECO:0000313" key="3">
    <source>
        <dbReference type="Proteomes" id="UP001596504"/>
    </source>
</evidence>
<keyword evidence="3" id="KW-1185">Reference proteome</keyword>
<keyword evidence="1" id="KW-1133">Transmembrane helix</keyword>
<sequence>MTKAKRARRRHVSALGSAAGVTVLLGLLDVAELSQEPLLIHMLGLLLVFVLAAGFWEVVHLLTRDKLLGGDRDVEQ</sequence>
<feature type="transmembrane region" description="Helical" evidence="1">
    <location>
        <begin position="12"/>
        <end position="28"/>
    </location>
</feature>
<feature type="transmembrane region" description="Helical" evidence="1">
    <location>
        <begin position="40"/>
        <end position="62"/>
    </location>
</feature>
<evidence type="ECO:0000256" key="1">
    <source>
        <dbReference type="SAM" id="Phobius"/>
    </source>
</evidence>
<keyword evidence="1" id="KW-0472">Membrane</keyword>